<dbReference type="PANTHER" id="PTHR21716:SF53">
    <property type="entry name" value="PERMEASE PERM-RELATED"/>
    <property type="match status" value="1"/>
</dbReference>
<evidence type="ECO:0000256" key="5">
    <source>
        <dbReference type="ARBA" id="ARBA00022692"/>
    </source>
</evidence>
<name>A0A4D7CSA7_9ENTE</name>
<evidence type="ECO:0000256" key="1">
    <source>
        <dbReference type="ARBA" id="ARBA00004651"/>
    </source>
</evidence>
<keyword evidence="5" id="KW-0812">Transmembrane</keyword>
<dbReference type="AlphaFoldDB" id="A0A4D7CSA7"/>
<dbReference type="KEGG" id="vao:FA707_01740"/>
<evidence type="ECO:0000313" key="8">
    <source>
        <dbReference type="EMBL" id="QCI85764.1"/>
    </source>
</evidence>
<dbReference type="OrthoDB" id="9793390at2"/>
<dbReference type="GO" id="GO:0055085">
    <property type="term" value="P:transmembrane transport"/>
    <property type="evidence" value="ECO:0007669"/>
    <property type="project" value="TreeGrafter"/>
</dbReference>
<dbReference type="RefSeq" id="WP_136952609.1">
    <property type="nucleotide sequence ID" value="NZ_CP039712.1"/>
</dbReference>
<comment type="subcellular location">
    <subcellularLocation>
        <location evidence="1">Cell membrane</location>
        <topology evidence="1">Multi-pass membrane protein</topology>
    </subcellularLocation>
</comment>
<keyword evidence="7" id="KW-0472">Membrane</keyword>
<proteinExistence type="inferred from homology"/>
<keyword evidence="3" id="KW-0813">Transport</keyword>
<evidence type="ECO:0000256" key="2">
    <source>
        <dbReference type="ARBA" id="ARBA00009773"/>
    </source>
</evidence>
<evidence type="ECO:0000256" key="7">
    <source>
        <dbReference type="ARBA" id="ARBA00023136"/>
    </source>
</evidence>
<evidence type="ECO:0000313" key="9">
    <source>
        <dbReference type="Proteomes" id="UP000298615"/>
    </source>
</evidence>
<evidence type="ECO:0000256" key="4">
    <source>
        <dbReference type="ARBA" id="ARBA00022475"/>
    </source>
</evidence>
<evidence type="ECO:0000256" key="3">
    <source>
        <dbReference type="ARBA" id="ARBA00022448"/>
    </source>
</evidence>
<organism evidence="8 9">
    <name type="scientific">Vagococcus zengguangii</name>
    <dbReference type="NCBI Taxonomy" id="2571750"/>
    <lineage>
        <taxon>Bacteria</taxon>
        <taxon>Bacillati</taxon>
        <taxon>Bacillota</taxon>
        <taxon>Bacilli</taxon>
        <taxon>Lactobacillales</taxon>
        <taxon>Enterococcaceae</taxon>
        <taxon>Vagococcus</taxon>
    </lineage>
</organism>
<gene>
    <name evidence="8" type="ORF">FA707_01740</name>
</gene>
<protein>
    <submittedName>
        <fullName evidence="8">AI-2E family transporter</fullName>
    </submittedName>
</protein>
<keyword evidence="9" id="KW-1185">Reference proteome</keyword>
<evidence type="ECO:0000256" key="6">
    <source>
        <dbReference type="ARBA" id="ARBA00022989"/>
    </source>
</evidence>
<comment type="similarity">
    <text evidence="2">Belongs to the autoinducer-2 exporter (AI-2E) (TC 2.A.86) family.</text>
</comment>
<keyword evidence="4" id="KW-1003">Cell membrane</keyword>
<accession>A0A4D7CSA7</accession>
<dbReference type="Pfam" id="PF01594">
    <property type="entry name" value="AI-2E_transport"/>
    <property type="match status" value="1"/>
</dbReference>
<dbReference type="Proteomes" id="UP000298615">
    <property type="component" value="Chromosome"/>
</dbReference>
<dbReference type="PANTHER" id="PTHR21716">
    <property type="entry name" value="TRANSMEMBRANE PROTEIN"/>
    <property type="match status" value="1"/>
</dbReference>
<dbReference type="EMBL" id="CP039712">
    <property type="protein sequence ID" value="QCI85764.1"/>
    <property type="molecule type" value="Genomic_DNA"/>
</dbReference>
<reference evidence="8 9" key="1">
    <citation type="submission" date="2019-04" db="EMBL/GenBank/DDBJ databases">
        <title>Vagococcus sp. nov., isolated from faeces of yaks (Bos grunniens).</title>
        <authorList>
            <person name="Ge Y."/>
        </authorList>
    </citation>
    <scope>NUCLEOTIDE SEQUENCE [LARGE SCALE GENOMIC DNA]</scope>
    <source>
        <strain evidence="8 9">MN-17</strain>
    </source>
</reference>
<sequence>MEKFKRPTPSWFWKLFLNSKTVTGLVILILVLIAIFLFNKVSYLFTPILQFIGIIGAPLVFAGILYYLLDPVVNWLEKKGLSRVWGISLIFVAIIALIVWGVVILVPMLQDQIISFSNNWPGYWETIQNKGSDILKHPLLAQYADQIEKVSKNFFDSFGSMIKDFSKNTVSGIGSFIGVMTTVFLTVATGPIILFYLLKDGNELSHYIEKFLPSKSRKPIMQILMDINEKVSSYIRGQLLVAFVVAILFMVGFKIVGLEYGVTLGILAGFMNLIPYLGSFLAMIPAIILAIVAGPMMIVNVLIVFSVEQFIEGRFVSPLILGNQLEIHPITIIFVLLTAGKVFGVAGVILGVPGYAAVKVIATHLFNWYVERSKLYDQEDKERLIKKPEA</sequence>
<dbReference type="GO" id="GO:0005886">
    <property type="term" value="C:plasma membrane"/>
    <property type="evidence" value="ECO:0007669"/>
    <property type="project" value="UniProtKB-SubCell"/>
</dbReference>
<dbReference type="InterPro" id="IPR002549">
    <property type="entry name" value="AI-2E-like"/>
</dbReference>
<keyword evidence="6" id="KW-1133">Transmembrane helix</keyword>